<name>A0ABR0QVB3_GOSAR</name>
<evidence type="ECO:0000313" key="4">
    <source>
        <dbReference type="Proteomes" id="UP001358586"/>
    </source>
</evidence>
<keyword evidence="4" id="KW-1185">Reference proteome</keyword>
<dbReference type="InterPro" id="IPR025558">
    <property type="entry name" value="DUF4283"/>
</dbReference>
<dbReference type="InterPro" id="IPR040256">
    <property type="entry name" value="At4g02000-like"/>
</dbReference>
<accession>A0ABR0QVB3</accession>
<dbReference type="Pfam" id="PF14111">
    <property type="entry name" value="DUF4283"/>
    <property type="match status" value="1"/>
</dbReference>
<feature type="domain" description="DUF4283" evidence="2">
    <location>
        <begin position="137"/>
        <end position="179"/>
    </location>
</feature>
<reference evidence="3 4" key="1">
    <citation type="submission" date="2023-03" db="EMBL/GenBank/DDBJ databases">
        <title>WGS of Gossypium arboreum.</title>
        <authorList>
            <person name="Yu D."/>
        </authorList>
    </citation>
    <scope>NUCLEOTIDE SEQUENCE [LARGE SCALE GENOMIC DNA]</scope>
    <source>
        <tissue evidence="3">Leaf</tissue>
    </source>
</reference>
<dbReference type="PANTHER" id="PTHR31286:SF173">
    <property type="entry name" value="DUF4283 DOMAIN-CONTAINING PROTEIN"/>
    <property type="match status" value="1"/>
</dbReference>
<comment type="caution">
    <text evidence="3">The sequence shown here is derived from an EMBL/GenBank/DDBJ whole genome shotgun (WGS) entry which is preliminary data.</text>
</comment>
<evidence type="ECO:0000256" key="1">
    <source>
        <dbReference type="SAM" id="MobiDB-lite"/>
    </source>
</evidence>
<evidence type="ECO:0000259" key="2">
    <source>
        <dbReference type="Pfam" id="PF14111"/>
    </source>
</evidence>
<feature type="region of interest" description="Disordered" evidence="1">
    <location>
        <begin position="1"/>
        <end position="23"/>
    </location>
</feature>
<dbReference type="Proteomes" id="UP001358586">
    <property type="component" value="Chromosome 2"/>
</dbReference>
<organism evidence="3 4">
    <name type="scientific">Gossypium arboreum</name>
    <name type="common">Tree cotton</name>
    <name type="synonym">Gossypium nanking</name>
    <dbReference type="NCBI Taxonomy" id="29729"/>
    <lineage>
        <taxon>Eukaryota</taxon>
        <taxon>Viridiplantae</taxon>
        <taxon>Streptophyta</taxon>
        <taxon>Embryophyta</taxon>
        <taxon>Tracheophyta</taxon>
        <taxon>Spermatophyta</taxon>
        <taxon>Magnoliopsida</taxon>
        <taxon>eudicotyledons</taxon>
        <taxon>Gunneridae</taxon>
        <taxon>Pentapetalae</taxon>
        <taxon>rosids</taxon>
        <taxon>malvids</taxon>
        <taxon>Malvales</taxon>
        <taxon>Malvaceae</taxon>
        <taxon>Malvoideae</taxon>
        <taxon>Gossypium</taxon>
    </lineage>
</organism>
<evidence type="ECO:0000313" key="3">
    <source>
        <dbReference type="EMBL" id="KAK5842883.1"/>
    </source>
</evidence>
<protein>
    <recommendedName>
        <fullName evidence="2">DUF4283 domain-containing protein</fullName>
    </recommendedName>
</protein>
<sequence>MKSSVSMMVDDGNDVPSNGDRNTKKVRLKEMDADLNSGKVVETISVMAIDSSPAPVVFWKNKLVGSGSLESGREMDLEFLDGDIMKSTINEISMISISKGIQKFLVRDMATTMMVKLLGRNVWPIRFCIIGFLAFDVENKYFLVKFHGLEDYEKVLTQGSWIVLGQYLTVQPWTPDFNPLKPFLSIAMVWVRITW</sequence>
<dbReference type="PANTHER" id="PTHR31286">
    <property type="entry name" value="GLYCINE-RICH CELL WALL STRUCTURAL PROTEIN 1.8-LIKE"/>
    <property type="match status" value="1"/>
</dbReference>
<dbReference type="EMBL" id="JARKNE010000002">
    <property type="protein sequence ID" value="KAK5842883.1"/>
    <property type="molecule type" value="Genomic_DNA"/>
</dbReference>
<proteinExistence type="predicted"/>
<gene>
    <name evidence="3" type="ORF">PVK06_005299</name>
</gene>